<comment type="catalytic activity">
    <reaction evidence="1 13">
        <text>[protein]-C-terminal S-[(2E,6E)-farnesyl]-L-cysteine + S-adenosyl-L-methionine = [protein]-C-terminal S-[(2E,6E)-farnesyl]-L-cysteine methyl ester + S-adenosyl-L-homocysteine</text>
        <dbReference type="Rhea" id="RHEA:21672"/>
        <dbReference type="Rhea" id="RHEA-COMP:12125"/>
        <dbReference type="Rhea" id="RHEA-COMP:12126"/>
        <dbReference type="ChEBI" id="CHEBI:57856"/>
        <dbReference type="ChEBI" id="CHEBI:59789"/>
        <dbReference type="ChEBI" id="CHEBI:90510"/>
        <dbReference type="ChEBI" id="CHEBI:90511"/>
        <dbReference type="EC" id="2.1.1.100"/>
    </reaction>
</comment>
<evidence type="ECO:0000256" key="12">
    <source>
        <dbReference type="ARBA" id="ARBA00023656"/>
    </source>
</evidence>
<sequence length="310" mass="35713">MGLGSSMGRVLSVDPLVSLWSFVCGCTSFLFLLHIDVSSSVLNCIFRSLFLQSCLLIPALLFVVFNINKFVSGVHQCSVFGNFWRAYLLGCVFGLGSFFALESAMMKIQSEFCIFGIYLDFLAFFHWSEFYFTSIYNLSNCSLDIYMLTHSSEYLLALTASVLEYWLKHYLLYDVFSSYRWSTTVFNCLGFGMCIFGEVLRKLALLTAGGNFNHYVQFEKNRKHQLVTSGVYSWFRHPAYVGWFCWCIGTQVLLINPLCLVAYTVVTFIFFKRRIYAEEKALVDFFGENYRKYQKLVSTGIPFIHGYVSH</sequence>
<dbReference type="GO" id="GO:0032259">
    <property type="term" value="P:methylation"/>
    <property type="evidence" value="ECO:0007669"/>
    <property type="project" value="UniProtKB-KW"/>
</dbReference>
<protein>
    <recommendedName>
        <fullName evidence="12 13">Protein-S-isoprenylcysteine O-methyltransferase</fullName>
        <ecNumber evidence="4 13">2.1.1.100</ecNumber>
    </recommendedName>
</protein>
<keyword evidence="9 13" id="KW-1133">Transmembrane helix</keyword>
<evidence type="ECO:0000256" key="6">
    <source>
        <dbReference type="ARBA" id="ARBA00022679"/>
    </source>
</evidence>
<dbReference type="EC" id="2.1.1.100" evidence="4 13"/>
<dbReference type="InParanoid" id="A0A3Q0KI72"/>
<comment type="similarity">
    <text evidence="3 13">Belongs to the class VI-like SAM-binding methyltransferase superfamily. Isoprenylcysteine carboxyl methyltransferase family.</text>
</comment>
<reference evidence="15" key="2">
    <citation type="submission" date="2018-12" db="UniProtKB">
        <authorList>
            <consortium name="WormBaseParasite"/>
        </authorList>
    </citation>
    <scope>IDENTIFICATION</scope>
    <source>
        <strain evidence="15">Puerto Rican</strain>
    </source>
</reference>
<dbReference type="PROSITE" id="PS51564">
    <property type="entry name" value="SAM_ICMT"/>
    <property type="match status" value="1"/>
</dbReference>
<dbReference type="PANTHER" id="PTHR12714:SF9">
    <property type="entry name" value="PROTEIN-S-ISOPRENYLCYSTEINE O-METHYLTRANSFERASE"/>
    <property type="match status" value="1"/>
</dbReference>
<dbReference type="AlphaFoldDB" id="A0A3Q0KI72"/>
<evidence type="ECO:0000256" key="11">
    <source>
        <dbReference type="ARBA" id="ARBA00023572"/>
    </source>
</evidence>
<evidence type="ECO:0000256" key="8">
    <source>
        <dbReference type="ARBA" id="ARBA00022692"/>
    </source>
</evidence>
<keyword evidence="13" id="KW-0256">Endoplasmic reticulum</keyword>
<feature type="transmembrane region" description="Helical" evidence="13">
    <location>
        <begin position="17"/>
        <end position="37"/>
    </location>
</feature>
<keyword evidence="7 13" id="KW-0949">S-adenosyl-L-methionine</keyword>
<evidence type="ECO:0000256" key="7">
    <source>
        <dbReference type="ARBA" id="ARBA00022691"/>
    </source>
</evidence>
<name>A0A3Q0KI72_SCHMA</name>
<keyword evidence="14" id="KW-1185">Reference proteome</keyword>
<feature type="transmembrane region" description="Helical" evidence="13">
    <location>
        <begin position="83"/>
        <end position="101"/>
    </location>
</feature>
<accession>A0A3Q0KI72</accession>
<reference evidence="14" key="1">
    <citation type="journal article" date="2012" name="PLoS Negl. Trop. Dis.">
        <title>A systematically improved high quality genome and transcriptome of the human blood fluke Schistosoma mansoni.</title>
        <authorList>
            <person name="Protasio A.V."/>
            <person name="Tsai I.J."/>
            <person name="Babbage A."/>
            <person name="Nichol S."/>
            <person name="Hunt M."/>
            <person name="Aslett M.A."/>
            <person name="De Silva N."/>
            <person name="Velarde G.S."/>
            <person name="Anderson T.J."/>
            <person name="Clark R.C."/>
            <person name="Davidson C."/>
            <person name="Dillon G.P."/>
            <person name="Holroyd N.E."/>
            <person name="LoVerde P.T."/>
            <person name="Lloyd C."/>
            <person name="McQuillan J."/>
            <person name="Oliveira G."/>
            <person name="Otto T.D."/>
            <person name="Parker-Manuel S.J."/>
            <person name="Quail M.A."/>
            <person name="Wilson R.A."/>
            <person name="Zerlotini A."/>
            <person name="Dunne D.W."/>
            <person name="Berriman M."/>
        </authorList>
    </citation>
    <scope>NUCLEOTIDE SEQUENCE [LARGE SCALE GENOMIC DNA]</scope>
    <source>
        <strain evidence="14">Puerto Rican</strain>
    </source>
</reference>
<proteinExistence type="inferred from homology"/>
<evidence type="ECO:0000256" key="10">
    <source>
        <dbReference type="ARBA" id="ARBA00023136"/>
    </source>
</evidence>
<feature type="transmembrane region" description="Helical" evidence="13">
    <location>
        <begin position="179"/>
        <end position="200"/>
    </location>
</feature>
<dbReference type="Proteomes" id="UP000008854">
    <property type="component" value="Unassembled WGS sequence"/>
</dbReference>
<dbReference type="InterPro" id="IPR025770">
    <property type="entry name" value="PPMT_MeTrfase"/>
</dbReference>
<evidence type="ECO:0000256" key="13">
    <source>
        <dbReference type="RuleBase" id="RU362022"/>
    </source>
</evidence>
<feature type="transmembrane region" description="Helical" evidence="13">
    <location>
        <begin position="145"/>
        <end position="167"/>
    </location>
</feature>
<evidence type="ECO:0000256" key="5">
    <source>
        <dbReference type="ARBA" id="ARBA00022603"/>
    </source>
</evidence>
<evidence type="ECO:0000256" key="9">
    <source>
        <dbReference type="ARBA" id="ARBA00022989"/>
    </source>
</evidence>
<comment type="function">
    <text evidence="11">Catalyzes the post-translational methylation of isoprenylated C-terminal cysteine residues.</text>
</comment>
<dbReference type="FunCoup" id="A0A3Q0KI72">
    <property type="interactions" value="764"/>
</dbReference>
<feature type="transmembrane region" description="Helical" evidence="13">
    <location>
        <begin position="113"/>
        <end position="133"/>
    </location>
</feature>
<keyword evidence="5 13" id="KW-0489">Methyltransferase</keyword>
<dbReference type="PANTHER" id="PTHR12714">
    <property type="entry name" value="PROTEIN-S ISOPRENYLCYSTEINE O-METHYLTRANSFERASE"/>
    <property type="match status" value="1"/>
</dbReference>
<evidence type="ECO:0000256" key="3">
    <source>
        <dbReference type="ARBA" id="ARBA00009140"/>
    </source>
</evidence>
<dbReference type="InterPro" id="IPR007269">
    <property type="entry name" value="ICMT_MeTrfase"/>
</dbReference>
<dbReference type="Gene3D" id="1.20.120.1630">
    <property type="match status" value="1"/>
</dbReference>
<keyword evidence="10 13" id="KW-0472">Membrane</keyword>
<keyword evidence="6" id="KW-0808">Transferase</keyword>
<evidence type="ECO:0000256" key="4">
    <source>
        <dbReference type="ARBA" id="ARBA00012151"/>
    </source>
</evidence>
<evidence type="ECO:0000313" key="14">
    <source>
        <dbReference type="Proteomes" id="UP000008854"/>
    </source>
</evidence>
<feature type="transmembrane region" description="Helical" evidence="13">
    <location>
        <begin position="49"/>
        <end position="71"/>
    </location>
</feature>
<evidence type="ECO:0000313" key="15">
    <source>
        <dbReference type="WBParaSite" id="Smp_080130.1"/>
    </source>
</evidence>
<evidence type="ECO:0000256" key="1">
    <source>
        <dbReference type="ARBA" id="ARBA00001450"/>
    </source>
</evidence>
<dbReference type="GO" id="GO:0005789">
    <property type="term" value="C:endoplasmic reticulum membrane"/>
    <property type="evidence" value="ECO:0007669"/>
    <property type="project" value="UniProtKB-SubCell"/>
</dbReference>
<dbReference type="Pfam" id="PF04140">
    <property type="entry name" value="ICMT"/>
    <property type="match status" value="1"/>
</dbReference>
<organism evidence="14 15">
    <name type="scientific">Schistosoma mansoni</name>
    <name type="common">Blood fluke</name>
    <dbReference type="NCBI Taxonomy" id="6183"/>
    <lineage>
        <taxon>Eukaryota</taxon>
        <taxon>Metazoa</taxon>
        <taxon>Spiralia</taxon>
        <taxon>Lophotrochozoa</taxon>
        <taxon>Platyhelminthes</taxon>
        <taxon>Trematoda</taxon>
        <taxon>Digenea</taxon>
        <taxon>Strigeidida</taxon>
        <taxon>Schistosomatoidea</taxon>
        <taxon>Schistosomatidae</taxon>
        <taxon>Schistosoma</taxon>
    </lineage>
</organism>
<comment type="subcellular location">
    <subcellularLocation>
        <location evidence="13">Endoplasmic reticulum membrane</location>
        <topology evidence="13">Multi-pass membrane protein</topology>
    </subcellularLocation>
    <subcellularLocation>
        <location evidence="2">Membrane</location>
        <topology evidence="2">Multi-pass membrane protein</topology>
    </subcellularLocation>
</comment>
<dbReference type="WBParaSite" id="Smp_080130.1">
    <property type="protein sequence ID" value="Smp_080130.1"/>
    <property type="gene ID" value="Smp_080130"/>
</dbReference>
<keyword evidence="8 13" id="KW-0812">Transmembrane</keyword>
<dbReference type="STRING" id="6183.A0A3Q0KI72"/>
<evidence type="ECO:0000256" key="2">
    <source>
        <dbReference type="ARBA" id="ARBA00004141"/>
    </source>
</evidence>
<feature type="transmembrane region" description="Helical" evidence="13">
    <location>
        <begin position="240"/>
        <end position="271"/>
    </location>
</feature>
<dbReference type="GO" id="GO:0004671">
    <property type="term" value="F:protein C-terminal S-isoprenylcysteine carboxyl O-methyltransferase activity"/>
    <property type="evidence" value="ECO:0007669"/>
    <property type="project" value="UniProtKB-EC"/>
</dbReference>